<organism evidence="1 2">
    <name type="scientific">Haladaptatus paucihalophilus DX253</name>
    <dbReference type="NCBI Taxonomy" id="797209"/>
    <lineage>
        <taxon>Archaea</taxon>
        <taxon>Methanobacteriati</taxon>
        <taxon>Methanobacteriota</taxon>
        <taxon>Stenosarchaea group</taxon>
        <taxon>Halobacteria</taxon>
        <taxon>Halobacteriales</taxon>
        <taxon>Haladaptataceae</taxon>
        <taxon>Haladaptatus</taxon>
    </lineage>
</organism>
<reference evidence="1 2" key="1">
    <citation type="journal article" date="2014" name="ISME J.">
        <title>Trehalose/2-sulfotrehalose biosynthesis and glycine-betaine uptake are widely spread mechanisms for osmoadaptation in the Halobacteriales.</title>
        <authorList>
            <person name="Youssef N.H."/>
            <person name="Savage-Ashlock K.N."/>
            <person name="McCully A.L."/>
            <person name="Luedtke B."/>
            <person name="Shaw E.I."/>
            <person name="Hoff W.D."/>
            <person name="Elshahed M.S."/>
        </authorList>
    </citation>
    <scope>NUCLEOTIDE SEQUENCE [LARGE SCALE GENOMIC DNA]</scope>
    <source>
        <strain evidence="1 2">DX253</strain>
    </source>
</reference>
<dbReference type="EMBL" id="AEMG01000008">
    <property type="protein sequence ID" value="EFW92340.1"/>
    <property type="molecule type" value="Genomic_DNA"/>
</dbReference>
<evidence type="ECO:0000313" key="2">
    <source>
        <dbReference type="Proteomes" id="UP000003751"/>
    </source>
</evidence>
<name>E7QT59_HALPU</name>
<dbReference type="AlphaFoldDB" id="E7QT59"/>
<evidence type="ECO:0000313" key="1">
    <source>
        <dbReference type="EMBL" id="EFW92340.1"/>
    </source>
</evidence>
<gene>
    <name evidence="1" type="ORF">ZOD2009_09795</name>
</gene>
<proteinExistence type="predicted"/>
<accession>E7QT59</accession>
<sequence>MSQVVIGIMRQEVGKARPIKTEHVMIQIQKLLDFLAKSIMVRSRLDTMKSLLAQIHQW</sequence>
<dbReference type="Proteomes" id="UP000003751">
    <property type="component" value="Unassembled WGS sequence"/>
</dbReference>
<protein>
    <submittedName>
        <fullName evidence="1">Uncharacterized protein</fullName>
    </submittedName>
</protein>
<comment type="caution">
    <text evidence="1">The sequence shown here is derived from an EMBL/GenBank/DDBJ whole genome shotgun (WGS) entry which is preliminary data.</text>
</comment>